<dbReference type="RefSeq" id="WP_154315168.1">
    <property type="nucleotide sequence ID" value="NZ_WKRA01000040.1"/>
</dbReference>
<evidence type="ECO:0000313" key="2">
    <source>
        <dbReference type="Proteomes" id="UP000431304"/>
    </source>
</evidence>
<accession>A0A844E5U9</accession>
<name>A0A844E5U9_EUBRA</name>
<protein>
    <recommendedName>
        <fullName evidence="3">Phage protein Gp19/Gp15/Gp42</fullName>
    </recommendedName>
</protein>
<comment type="caution">
    <text evidence="1">The sequence shown here is derived from an EMBL/GenBank/DDBJ whole genome shotgun (WGS) entry which is preliminary data.</text>
</comment>
<evidence type="ECO:0008006" key="3">
    <source>
        <dbReference type="Google" id="ProtNLM"/>
    </source>
</evidence>
<dbReference type="AlphaFoldDB" id="A0A844E5U9"/>
<proteinExistence type="predicted"/>
<sequence>MYATVYDVEKRCKRKLSIDEIEWCESLLQDAAIIVDTYGKNASKEAKQLVSCNMVVRTICSGNDEDIPIGASQGTVSGFGYSQTWSLGSGSAGELYLTKLDKKILGCGSRIAFSGPFVED</sequence>
<evidence type="ECO:0000313" key="1">
    <source>
        <dbReference type="EMBL" id="MSD17356.1"/>
    </source>
</evidence>
<organism evidence="1 2">
    <name type="scientific">Eubacterium ramulus</name>
    <dbReference type="NCBI Taxonomy" id="39490"/>
    <lineage>
        <taxon>Bacteria</taxon>
        <taxon>Bacillati</taxon>
        <taxon>Bacillota</taxon>
        <taxon>Clostridia</taxon>
        <taxon>Eubacteriales</taxon>
        <taxon>Eubacteriaceae</taxon>
        <taxon>Eubacterium</taxon>
    </lineage>
</organism>
<gene>
    <name evidence="1" type="ORF">GKE72_15105</name>
</gene>
<dbReference type="Proteomes" id="UP000431304">
    <property type="component" value="Unassembled WGS sequence"/>
</dbReference>
<dbReference type="EMBL" id="WKRA01000040">
    <property type="protein sequence ID" value="MSD17356.1"/>
    <property type="molecule type" value="Genomic_DNA"/>
</dbReference>
<reference evidence="1 2" key="1">
    <citation type="journal article" date="2019" name="Nat. Med.">
        <title>A library of human gut bacterial isolates paired with longitudinal multiomics data enables mechanistic microbiome research.</title>
        <authorList>
            <person name="Poyet M."/>
            <person name="Groussin M."/>
            <person name="Gibbons S.M."/>
            <person name="Avila-Pacheco J."/>
            <person name="Jiang X."/>
            <person name="Kearney S.M."/>
            <person name="Perrotta A.R."/>
            <person name="Berdy B."/>
            <person name="Zhao S."/>
            <person name="Lieberman T.D."/>
            <person name="Swanson P.K."/>
            <person name="Smith M."/>
            <person name="Roesemann S."/>
            <person name="Alexander J.E."/>
            <person name="Rich S.A."/>
            <person name="Livny J."/>
            <person name="Vlamakis H."/>
            <person name="Clish C."/>
            <person name="Bullock K."/>
            <person name="Deik A."/>
            <person name="Scott J."/>
            <person name="Pierce K.A."/>
            <person name="Xavier R.J."/>
            <person name="Alm E.J."/>
        </authorList>
    </citation>
    <scope>NUCLEOTIDE SEQUENCE [LARGE SCALE GENOMIC DNA]</scope>
    <source>
        <strain evidence="1 2">BIOML-A3</strain>
    </source>
</reference>